<keyword evidence="5 8" id="KW-0963">Cytoplasm</keyword>
<evidence type="ECO:0000256" key="5">
    <source>
        <dbReference type="ARBA" id="ARBA00022490"/>
    </source>
</evidence>
<reference evidence="12 13" key="1">
    <citation type="submission" date="2018-06" db="EMBL/GenBank/DDBJ databases">
        <title>Phytoactinopolyspora halophila sp. nov., a novel halophilic actinomycete isolated from a saline soil in China.</title>
        <authorList>
            <person name="Tang S.-K."/>
        </authorList>
    </citation>
    <scope>NUCLEOTIDE SEQUENCE [LARGE SCALE GENOMIC DNA]</scope>
    <source>
        <strain evidence="12 13">YIM 96934</strain>
    </source>
</reference>
<feature type="domain" description="AB hydrolase-1" evidence="11">
    <location>
        <begin position="42"/>
        <end position="302"/>
    </location>
</feature>
<name>A0A329QUW6_9ACTN</name>
<keyword evidence="4 8" id="KW-0031">Aminopeptidase</keyword>
<evidence type="ECO:0000256" key="1">
    <source>
        <dbReference type="ARBA" id="ARBA00001585"/>
    </source>
</evidence>
<dbReference type="EMBL" id="QMIG01000006">
    <property type="protein sequence ID" value="RAW15389.1"/>
    <property type="molecule type" value="Genomic_DNA"/>
</dbReference>
<dbReference type="PANTHER" id="PTHR43722:SF1">
    <property type="entry name" value="PROLINE IMINOPEPTIDASE"/>
    <property type="match status" value="1"/>
</dbReference>
<dbReference type="InterPro" id="IPR000073">
    <property type="entry name" value="AB_hydrolase_1"/>
</dbReference>
<evidence type="ECO:0000256" key="4">
    <source>
        <dbReference type="ARBA" id="ARBA00022438"/>
    </source>
</evidence>
<dbReference type="GO" id="GO:0004177">
    <property type="term" value="F:aminopeptidase activity"/>
    <property type="evidence" value="ECO:0007669"/>
    <property type="project" value="UniProtKB-UniRule"/>
</dbReference>
<dbReference type="OrthoDB" id="9796770at2"/>
<dbReference type="PANTHER" id="PTHR43722">
    <property type="entry name" value="PROLINE IMINOPEPTIDASE"/>
    <property type="match status" value="1"/>
</dbReference>
<dbReference type="GO" id="GO:0005737">
    <property type="term" value="C:cytoplasm"/>
    <property type="evidence" value="ECO:0007669"/>
    <property type="project" value="UniProtKB-SubCell"/>
</dbReference>
<organism evidence="12 13">
    <name type="scientific">Phytoactinopolyspora halophila</name>
    <dbReference type="NCBI Taxonomy" id="1981511"/>
    <lineage>
        <taxon>Bacteria</taxon>
        <taxon>Bacillati</taxon>
        <taxon>Actinomycetota</taxon>
        <taxon>Actinomycetes</taxon>
        <taxon>Jiangellales</taxon>
        <taxon>Jiangellaceae</taxon>
        <taxon>Phytoactinopolyspora</taxon>
    </lineage>
</organism>
<keyword evidence="6 8" id="KW-0645">Protease</keyword>
<dbReference type="EC" id="3.4.11.5" evidence="8 10"/>
<evidence type="ECO:0000313" key="12">
    <source>
        <dbReference type="EMBL" id="RAW15389.1"/>
    </source>
</evidence>
<evidence type="ECO:0000256" key="2">
    <source>
        <dbReference type="ARBA" id="ARBA00004496"/>
    </source>
</evidence>
<keyword evidence="7 8" id="KW-0378">Hydrolase</keyword>
<evidence type="ECO:0000256" key="8">
    <source>
        <dbReference type="PIRNR" id="PIRNR006431"/>
    </source>
</evidence>
<evidence type="ECO:0000256" key="10">
    <source>
        <dbReference type="RuleBase" id="RU003421"/>
    </source>
</evidence>
<keyword evidence="13" id="KW-1185">Reference proteome</keyword>
<dbReference type="AlphaFoldDB" id="A0A329QUW6"/>
<dbReference type="NCBIfam" id="TIGR01249">
    <property type="entry name" value="pro_imino_pep_1"/>
    <property type="match status" value="1"/>
</dbReference>
<dbReference type="RefSeq" id="WP_112257992.1">
    <property type="nucleotide sequence ID" value="NZ_QMIG01000006.1"/>
</dbReference>
<dbReference type="PRINTS" id="PR00793">
    <property type="entry name" value="PROAMNOPTASE"/>
</dbReference>
<protein>
    <recommendedName>
        <fullName evidence="8 10">Proline iminopeptidase</fullName>
        <shortName evidence="8">PIP</shortName>
        <ecNumber evidence="8 10">3.4.11.5</ecNumber>
    </recommendedName>
    <alternativeName>
        <fullName evidence="8">Prolyl aminopeptidase</fullName>
    </alternativeName>
</protein>
<feature type="active site" description="Nucleophile" evidence="9">
    <location>
        <position position="119"/>
    </location>
</feature>
<dbReference type="InterPro" id="IPR005944">
    <property type="entry name" value="Pro_iminopeptidase"/>
</dbReference>
<evidence type="ECO:0000259" key="11">
    <source>
        <dbReference type="Pfam" id="PF00561"/>
    </source>
</evidence>
<evidence type="ECO:0000256" key="3">
    <source>
        <dbReference type="ARBA" id="ARBA00010088"/>
    </source>
</evidence>
<gene>
    <name evidence="12" type="primary">pip</name>
    <name evidence="12" type="ORF">DPM12_09050</name>
</gene>
<dbReference type="GO" id="GO:0006508">
    <property type="term" value="P:proteolysis"/>
    <property type="evidence" value="ECO:0007669"/>
    <property type="project" value="UniProtKB-KW"/>
</dbReference>
<evidence type="ECO:0000313" key="13">
    <source>
        <dbReference type="Proteomes" id="UP000250462"/>
    </source>
</evidence>
<dbReference type="Pfam" id="PF00561">
    <property type="entry name" value="Abhydrolase_1"/>
    <property type="match status" value="1"/>
</dbReference>
<dbReference type="PRINTS" id="PR00111">
    <property type="entry name" value="ABHYDROLASE"/>
</dbReference>
<dbReference type="InterPro" id="IPR002410">
    <property type="entry name" value="Peptidase_S33"/>
</dbReference>
<evidence type="ECO:0000256" key="6">
    <source>
        <dbReference type="ARBA" id="ARBA00022670"/>
    </source>
</evidence>
<sequence length="322" mass="35390">MASNDPALYPPIEPYRHGWLDVGDGNLVYWEECGNPRGKPALFLHGGPGSGSNAGMRRYFDPAAYRVVLFDQRNCGRSTPHASDPATDLTSNTTGNLLADIEQLREHLGIERWLVFGGSWGSVLGLVYAERFPQRVSEMVLMALATGRRVETDLLTRGLGALFPEAWERFCDMLPEAQRDGDLADAYHRLLSDPDPAVRDRAARRWCEWEDAIVPTAPGPNPRFDDPAFRMAFARLVTHYWRHGSWLEEGEVLQNAGRLEGIPGILVQGSLDLGNLVGTPWELAHAWPGSELVLIDEAGHGASDPGMAEALVGATDRLAARA</sequence>
<comment type="caution">
    <text evidence="12">The sequence shown here is derived from an EMBL/GenBank/DDBJ whole genome shotgun (WGS) entry which is preliminary data.</text>
</comment>
<feature type="active site" evidence="9">
    <location>
        <position position="272"/>
    </location>
</feature>
<evidence type="ECO:0000256" key="9">
    <source>
        <dbReference type="PIRSR" id="PIRSR006431-1"/>
    </source>
</evidence>
<accession>A0A329QUW6</accession>
<comment type="similarity">
    <text evidence="3 8 10">Belongs to the peptidase S33 family.</text>
</comment>
<proteinExistence type="inferred from homology"/>
<dbReference type="SUPFAM" id="SSF53474">
    <property type="entry name" value="alpha/beta-Hydrolases"/>
    <property type="match status" value="1"/>
</dbReference>
<feature type="active site" description="Proton donor" evidence="9">
    <location>
        <position position="300"/>
    </location>
</feature>
<dbReference type="PIRSF" id="PIRSF006431">
    <property type="entry name" value="Pept_S33"/>
    <property type="match status" value="1"/>
</dbReference>
<comment type="catalytic activity">
    <reaction evidence="1 8 10">
        <text>Release of N-terminal proline from a peptide.</text>
        <dbReference type="EC" id="3.4.11.5"/>
    </reaction>
</comment>
<dbReference type="Proteomes" id="UP000250462">
    <property type="component" value="Unassembled WGS sequence"/>
</dbReference>
<comment type="subcellular location">
    <subcellularLocation>
        <location evidence="2 8">Cytoplasm</location>
    </subcellularLocation>
</comment>
<evidence type="ECO:0000256" key="7">
    <source>
        <dbReference type="ARBA" id="ARBA00022801"/>
    </source>
</evidence>
<dbReference type="InterPro" id="IPR029058">
    <property type="entry name" value="AB_hydrolase_fold"/>
</dbReference>
<dbReference type="Gene3D" id="3.40.50.1820">
    <property type="entry name" value="alpha/beta hydrolase"/>
    <property type="match status" value="1"/>
</dbReference>